<dbReference type="CDD" id="cd00610">
    <property type="entry name" value="OAT_like"/>
    <property type="match status" value="1"/>
</dbReference>
<dbReference type="Gene3D" id="3.40.640.10">
    <property type="entry name" value="Type I PLP-dependent aspartate aminotransferase-like (Major domain)"/>
    <property type="match status" value="1"/>
</dbReference>
<comment type="similarity">
    <text evidence="4">Belongs to the class-III pyridoxal-phosphate-dependent aminotransferase family.</text>
</comment>
<dbReference type="GO" id="GO:0042802">
    <property type="term" value="F:identical protein binding"/>
    <property type="evidence" value="ECO:0007669"/>
    <property type="project" value="TreeGrafter"/>
</dbReference>
<dbReference type="GO" id="GO:0008483">
    <property type="term" value="F:transaminase activity"/>
    <property type="evidence" value="ECO:0007669"/>
    <property type="project" value="UniProtKB-KW"/>
</dbReference>
<dbReference type="InterPro" id="IPR049704">
    <property type="entry name" value="Aminotrans_3_PPA_site"/>
</dbReference>
<evidence type="ECO:0000256" key="4">
    <source>
        <dbReference type="RuleBase" id="RU003560"/>
    </source>
</evidence>
<comment type="cofactor">
    <cofactor evidence="1">
        <name>pyridoxal 5'-phosphate</name>
        <dbReference type="ChEBI" id="CHEBI:597326"/>
    </cofactor>
</comment>
<dbReference type="OrthoDB" id="9807885at2"/>
<dbReference type="Gene3D" id="3.90.1150.10">
    <property type="entry name" value="Aspartate Aminotransferase, domain 1"/>
    <property type="match status" value="1"/>
</dbReference>
<dbReference type="FunFam" id="3.40.640.10:FF:000004">
    <property type="entry name" value="Acetylornithine aminotransferase"/>
    <property type="match status" value="1"/>
</dbReference>
<dbReference type="GO" id="GO:0030170">
    <property type="term" value="F:pyridoxal phosphate binding"/>
    <property type="evidence" value="ECO:0007669"/>
    <property type="project" value="InterPro"/>
</dbReference>
<gene>
    <name evidence="5" type="ORF">EDE15_4940</name>
</gene>
<dbReference type="Pfam" id="PF00202">
    <property type="entry name" value="Aminotran_3"/>
    <property type="match status" value="1"/>
</dbReference>
<dbReference type="InterPro" id="IPR050103">
    <property type="entry name" value="Class-III_PLP-dep_AT"/>
</dbReference>
<dbReference type="RefSeq" id="WP_125487522.1">
    <property type="nucleotide sequence ID" value="NZ_RSDW01000001.1"/>
</dbReference>
<keyword evidence="3 4" id="KW-0663">Pyridoxal phosphate</keyword>
<accession>A0A3R9PWA5</accession>
<evidence type="ECO:0000313" key="5">
    <source>
        <dbReference type="EMBL" id="RSL19278.1"/>
    </source>
</evidence>
<dbReference type="InterPro" id="IPR015422">
    <property type="entry name" value="PyrdxlP-dep_Trfase_small"/>
</dbReference>
<name>A0A3R9PWA5_9BACT</name>
<keyword evidence="2" id="KW-0032">Aminotransferase</keyword>
<dbReference type="PROSITE" id="PS00600">
    <property type="entry name" value="AA_TRANSFER_CLASS_3"/>
    <property type="match status" value="1"/>
</dbReference>
<sequence length="461" mass="50629">MSTELLQSESDLASPQLTDSTYRQFVNPEWARLLELLGMNIKYRRCLGTELYTEDGRTILDFLSGYCVHNTGHNHPYIVEALIRELQTSGPVMLQSNIAYTAGTLAERLTSLTGPHLTKTFFCSSGSEGVEAVIKFARVFTGRNGIVYAKGAFHGLTCGALSLMGDPFWKEGFGPMLPETYEIPFGDIAVLEAPLQQHKIAAVVLEPLQGEAGIVPAPPGYLAAVERLCKKHGALFVLDEVQTGIGRTGTFIAGHRDNVQPDMVVLAKALSGGLVPVAAVLMRDDIYKSVYGSLKKSIIHTSTFSENALSMRAGLATLDVVESENLAARAEYLGTELRAQLSQRLSRFEMFSEVRGLGLLNGIVMQPPTSLRLRIPFQTFRAIHPGMFGQMLVMRLFQHHNILSQMCGNNFMVIKIAPPLVITEDQLGHYLDAIEAVMETVHSSTSFWSDAINLAQRAVRI</sequence>
<comment type="caution">
    <text evidence="5">The sequence shown here is derived from an EMBL/GenBank/DDBJ whole genome shotgun (WGS) entry which is preliminary data.</text>
</comment>
<organism evidence="5 6">
    <name type="scientific">Edaphobacter aggregans</name>
    <dbReference type="NCBI Taxonomy" id="570835"/>
    <lineage>
        <taxon>Bacteria</taxon>
        <taxon>Pseudomonadati</taxon>
        <taxon>Acidobacteriota</taxon>
        <taxon>Terriglobia</taxon>
        <taxon>Terriglobales</taxon>
        <taxon>Acidobacteriaceae</taxon>
        <taxon>Edaphobacter</taxon>
    </lineage>
</organism>
<proteinExistence type="inferred from homology"/>
<dbReference type="InterPro" id="IPR015421">
    <property type="entry name" value="PyrdxlP-dep_Trfase_major"/>
</dbReference>
<dbReference type="PANTHER" id="PTHR11986:SF121">
    <property type="entry name" value="BLR3010 PROTEIN"/>
    <property type="match status" value="1"/>
</dbReference>
<dbReference type="InterPro" id="IPR015424">
    <property type="entry name" value="PyrdxlP-dep_Trfase"/>
</dbReference>
<reference evidence="5 6" key="1">
    <citation type="submission" date="2018-12" db="EMBL/GenBank/DDBJ databases">
        <title>Sequencing of bacterial isolates from soil warming experiment in Harvard Forest, Massachusetts, USA.</title>
        <authorList>
            <person name="Deangelis K."/>
        </authorList>
    </citation>
    <scope>NUCLEOTIDE SEQUENCE [LARGE SCALE GENOMIC DNA]</scope>
    <source>
        <strain evidence="5 6">EB153</strain>
    </source>
</reference>
<dbReference type="AlphaFoldDB" id="A0A3R9PWA5"/>
<evidence type="ECO:0000256" key="1">
    <source>
        <dbReference type="ARBA" id="ARBA00001933"/>
    </source>
</evidence>
<evidence type="ECO:0000313" key="6">
    <source>
        <dbReference type="Proteomes" id="UP000269669"/>
    </source>
</evidence>
<protein>
    <recommendedName>
        <fullName evidence="7">Ornithine--oxo-acid transaminase</fullName>
    </recommendedName>
</protein>
<dbReference type="Proteomes" id="UP000269669">
    <property type="component" value="Unassembled WGS sequence"/>
</dbReference>
<dbReference type="SUPFAM" id="SSF53383">
    <property type="entry name" value="PLP-dependent transferases"/>
    <property type="match status" value="1"/>
</dbReference>
<keyword evidence="6" id="KW-1185">Reference proteome</keyword>
<dbReference type="PANTHER" id="PTHR11986">
    <property type="entry name" value="AMINOTRANSFERASE CLASS III"/>
    <property type="match status" value="1"/>
</dbReference>
<keyword evidence="2" id="KW-0808">Transferase</keyword>
<evidence type="ECO:0000256" key="3">
    <source>
        <dbReference type="ARBA" id="ARBA00022898"/>
    </source>
</evidence>
<evidence type="ECO:0008006" key="7">
    <source>
        <dbReference type="Google" id="ProtNLM"/>
    </source>
</evidence>
<dbReference type="EMBL" id="RSDW01000001">
    <property type="protein sequence ID" value="RSL19278.1"/>
    <property type="molecule type" value="Genomic_DNA"/>
</dbReference>
<evidence type="ECO:0000256" key="2">
    <source>
        <dbReference type="ARBA" id="ARBA00022576"/>
    </source>
</evidence>
<dbReference type="InterPro" id="IPR005814">
    <property type="entry name" value="Aminotrans_3"/>
</dbReference>